<feature type="region of interest" description="Disordered" evidence="1">
    <location>
        <begin position="53"/>
        <end position="85"/>
    </location>
</feature>
<gene>
    <name evidence="2" type="ORF">PLEPLA_LOCUS34859</name>
</gene>
<evidence type="ECO:0000256" key="1">
    <source>
        <dbReference type="SAM" id="MobiDB-lite"/>
    </source>
</evidence>
<reference evidence="2" key="1">
    <citation type="submission" date="2020-03" db="EMBL/GenBank/DDBJ databases">
        <authorList>
            <person name="Weist P."/>
        </authorList>
    </citation>
    <scope>NUCLEOTIDE SEQUENCE</scope>
</reference>
<feature type="compositionally biased region" description="Polar residues" evidence="1">
    <location>
        <begin position="1"/>
        <end position="19"/>
    </location>
</feature>
<keyword evidence="3" id="KW-1185">Reference proteome</keyword>
<protein>
    <submittedName>
        <fullName evidence="2">Uncharacterized protein</fullName>
    </submittedName>
</protein>
<sequence length="110" mass="11907">MNETAVYGHQTNPTTASTESDADVIVISSIRVSSFELKTPTWGLSDEQQLWDWDSIPDGMESPASSPEAAPPQEKGHSSRSGQSKYSRLGSATLLLCFWQIASTIPASTF</sequence>
<comment type="caution">
    <text evidence="2">The sequence shown here is derived from an EMBL/GenBank/DDBJ whole genome shotgun (WGS) entry which is preliminary data.</text>
</comment>
<feature type="region of interest" description="Disordered" evidence="1">
    <location>
        <begin position="1"/>
        <end position="20"/>
    </location>
</feature>
<feature type="compositionally biased region" description="Low complexity" evidence="1">
    <location>
        <begin position="61"/>
        <end position="73"/>
    </location>
</feature>
<accession>A0A9N7V7D8</accession>
<evidence type="ECO:0000313" key="2">
    <source>
        <dbReference type="EMBL" id="CAB1447165.1"/>
    </source>
</evidence>
<organism evidence="2 3">
    <name type="scientific">Pleuronectes platessa</name>
    <name type="common">European plaice</name>
    <dbReference type="NCBI Taxonomy" id="8262"/>
    <lineage>
        <taxon>Eukaryota</taxon>
        <taxon>Metazoa</taxon>
        <taxon>Chordata</taxon>
        <taxon>Craniata</taxon>
        <taxon>Vertebrata</taxon>
        <taxon>Euteleostomi</taxon>
        <taxon>Actinopterygii</taxon>
        <taxon>Neopterygii</taxon>
        <taxon>Teleostei</taxon>
        <taxon>Neoteleostei</taxon>
        <taxon>Acanthomorphata</taxon>
        <taxon>Carangaria</taxon>
        <taxon>Pleuronectiformes</taxon>
        <taxon>Pleuronectoidei</taxon>
        <taxon>Pleuronectidae</taxon>
        <taxon>Pleuronectes</taxon>
    </lineage>
</organism>
<name>A0A9N7V7D8_PLEPL</name>
<proteinExistence type="predicted"/>
<dbReference type="AlphaFoldDB" id="A0A9N7V7D8"/>
<dbReference type="EMBL" id="CADEAL010003937">
    <property type="protein sequence ID" value="CAB1447165.1"/>
    <property type="molecule type" value="Genomic_DNA"/>
</dbReference>
<evidence type="ECO:0000313" key="3">
    <source>
        <dbReference type="Proteomes" id="UP001153269"/>
    </source>
</evidence>
<dbReference type="Proteomes" id="UP001153269">
    <property type="component" value="Unassembled WGS sequence"/>
</dbReference>